<name>A0A4Y7IZG1_PAPSO</name>
<evidence type="ECO:0000313" key="1">
    <source>
        <dbReference type="EMBL" id="RZC53091.1"/>
    </source>
</evidence>
<sequence length="79" mass="9153">MRCMTYVSTSKNRDLDVSVRRQAIPIIFQDKAMQDPGCSIGIALHVYSTFKVIERKDLVQQKKCLAYWYGMQISFLTSE</sequence>
<reference evidence="1 2" key="1">
    <citation type="journal article" date="2018" name="Science">
        <title>The opium poppy genome and morphinan production.</title>
        <authorList>
            <person name="Guo L."/>
            <person name="Winzer T."/>
            <person name="Yang X."/>
            <person name="Li Y."/>
            <person name="Ning Z."/>
            <person name="He Z."/>
            <person name="Teodor R."/>
            <person name="Lu Y."/>
            <person name="Bowser T.A."/>
            <person name="Graham I.A."/>
            <person name="Ye K."/>
        </authorList>
    </citation>
    <scope>NUCLEOTIDE SEQUENCE [LARGE SCALE GENOMIC DNA]</scope>
    <source>
        <strain evidence="2">cv. HN1</strain>
        <tissue evidence="1">Leaves</tissue>
    </source>
</reference>
<evidence type="ECO:0000313" key="2">
    <source>
        <dbReference type="Proteomes" id="UP000316621"/>
    </source>
</evidence>
<keyword evidence="2" id="KW-1185">Reference proteome</keyword>
<organism evidence="1 2">
    <name type="scientific">Papaver somniferum</name>
    <name type="common">Opium poppy</name>
    <dbReference type="NCBI Taxonomy" id="3469"/>
    <lineage>
        <taxon>Eukaryota</taxon>
        <taxon>Viridiplantae</taxon>
        <taxon>Streptophyta</taxon>
        <taxon>Embryophyta</taxon>
        <taxon>Tracheophyta</taxon>
        <taxon>Spermatophyta</taxon>
        <taxon>Magnoliopsida</taxon>
        <taxon>Ranunculales</taxon>
        <taxon>Papaveraceae</taxon>
        <taxon>Papaveroideae</taxon>
        <taxon>Papaver</taxon>
    </lineage>
</organism>
<dbReference type="Gramene" id="RZC53091">
    <property type="protein sequence ID" value="RZC53091"/>
    <property type="gene ID" value="C5167_011954"/>
</dbReference>
<dbReference type="AlphaFoldDB" id="A0A4Y7IZG1"/>
<accession>A0A4Y7IZG1</accession>
<gene>
    <name evidence="1" type="ORF">C5167_011954</name>
</gene>
<protein>
    <submittedName>
        <fullName evidence="1">Uncharacterized protein</fullName>
    </submittedName>
</protein>
<proteinExistence type="predicted"/>
<dbReference type="EMBL" id="CM010717">
    <property type="protein sequence ID" value="RZC53091.1"/>
    <property type="molecule type" value="Genomic_DNA"/>
</dbReference>
<dbReference type="Proteomes" id="UP000316621">
    <property type="component" value="Chromosome 3"/>
</dbReference>